<protein>
    <submittedName>
        <fullName evidence="5">TRAP transporter substrate-binding protein</fullName>
    </submittedName>
</protein>
<comment type="subcellular location">
    <subcellularLocation>
        <location evidence="1">Periplasm</location>
    </subcellularLocation>
</comment>
<dbReference type="AlphaFoldDB" id="A0A443K3N6"/>
<gene>
    <name evidence="5" type="ORF">D2T31_17125</name>
</gene>
<dbReference type="OrthoDB" id="7822595at2"/>
<feature type="signal peptide" evidence="4">
    <location>
        <begin position="1"/>
        <end position="21"/>
    </location>
</feature>
<comment type="caution">
    <text evidence="5">The sequence shown here is derived from an EMBL/GenBank/DDBJ whole genome shotgun (WGS) entry which is preliminary data.</text>
</comment>
<dbReference type="NCBIfam" id="NF037995">
    <property type="entry name" value="TRAP_S1"/>
    <property type="match status" value="1"/>
</dbReference>
<keyword evidence="2 4" id="KW-0732">Signal</keyword>
<evidence type="ECO:0000256" key="3">
    <source>
        <dbReference type="ARBA" id="ARBA00022764"/>
    </source>
</evidence>
<evidence type="ECO:0000256" key="4">
    <source>
        <dbReference type="SAM" id="SignalP"/>
    </source>
</evidence>
<keyword evidence="3" id="KW-0574">Periplasm</keyword>
<reference evidence="5 6" key="1">
    <citation type="submission" date="2019-01" db="EMBL/GenBank/DDBJ databases">
        <title>Sinorhodobacter populi sp. nov. isolated from the symptomatic bark tissue of Populus euramericana canker.</title>
        <authorList>
            <person name="Xu G."/>
        </authorList>
    </citation>
    <scope>NUCLEOTIDE SEQUENCE [LARGE SCALE GENOMIC DNA]</scope>
    <source>
        <strain evidence="5 6">D19-10-3-21</strain>
    </source>
</reference>
<dbReference type="PANTHER" id="PTHR33376:SF15">
    <property type="entry name" value="BLL6794 PROTEIN"/>
    <property type="match status" value="1"/>
</dbReference>
<dbReference type="Pfam" id="PF03480">
    <property type="entry name" value="DctP"/>
    <property type="match status" value="1"/>
</dbReference>
<dbReference type="EMBL" id="SAUX01000022">
    <property type="protein sequence ID" value="RWR27371.1"/>
    <property type="molecule type" value="Genomic_DNA"/>
</dbReference>
<organism evidence="5 6">
    <name type="scientific">Paenirhodobacter populi</name>
    <dbReference type="NCBI Taxonomy" id="2306993"/>
    <lineage>
        <taxon>Bacteria</taxon>
        <taxon>Pseudomonadati</taxon>
        <taxon>Pseudomonadota</taxon>
        <taxon>Alphaproteobacteria</taxon>
        <taxon>Rhodobacterales</taxon>
        <taxon>Rhodobacter group</taxon>
        <taxon>Paenirhodobacter</taxon>
    </lineage>
</organism>
<dbReference type="CDD" id="cd13665">
    <property type="entry name" value="PBP2_TRAP_Dctp3_4"/>
    <property type="match status" value="1"/>
</dbReference>
<reference evidence="5 6" key="2">
    <citation type="submission" date="2019-01" db="EMBL/GenBank/DDBJ databases">
        <authorList>
            <person name="Li Y."/>
        </authorList>
    </citation>
    <scope>NUCLEOTIDE SEQUENCE [LARGE SCALE GENOMIC DNA]</scope>
    <source>
        <strain evidence="5 6">D19-10-3-21</strain>
    </source>
</reference>
<accession>A0A443K3N6</accession>
<dbReference type="GO" id="GO:0042597">
    <property type="term" value="C:periplasmic space"/>
    <property type="evidence" value="ECO:0007669"/>
    <property type="project" value="UniProtKB-SubCell"/>
</dbReference>
<evidence type="ECO:0000256" key="2">
    <source>
        <dbReference type="ARBA" id="ARBA00022729"/>
    </source>
</evidence>
<proteinExistence type="predicted"/>
<dbReference type="Proteomes" id="UP000285295">
    <property type="component" value="Unassembled WGS sequence"/>
</dbReference>
<feature type="chain" id="PRO_5019406345" evidence="4">
    <location>
        <begin position="22"/>
        <end position="323"/>
    </location>
</feature>
<dbReference type="GO" id="GO:0055085">
    <property type="term" value="P:transmembrane transport"/>
    <property type="evidence" value="ECO:0007669"/>
    <property type="project" value="InterPro"/>
</dbReference>
<evidence type="ECO:0000313" key="5">
    <source>
        <dbReference type="EMBL" id="RWR27371.1"/>
    </source>
</evidence>
<dbReference type="PANTHER" id="PTHR33376">
    <property type="match status" value="1"/>
</dbReference>
<evidence type="ECO:0000256" key="1">
    <source>
        <dbReference type="ARBA" id="ARBA00004418"/>
    </source>
</evidence>
<dbReference type="Gene3D" id="3.40.190.170">
    <property type="entry name" value="Bacterial extracellular solute-binding protein, family 7"/>
    <property type="match status" value="1"/>
</dbReference>
<sequence>MSILKWGAVAAALSVAVPAAAETLKFAHFVAPTHTLTEAIVTPLTEAVAPLGLAIETYPAGKLGAGPAEQYVRVVQGVADIVWGLPGYTSSQFRLTMLTELPGALPAGMTGADFLWNGWDAGLLTKEFPATVPLALWTAEPAVLILRDKVVREPVDMKGLKIRVSSSITAKVVEMLDAIPVQMPAGDVYNALQTGLVDGVITGSSAISDFKFDEVLKHVTLGIPLGNQSFFVIANAKRVAKLPEGAREALLKAGGRVLSRHAEAAWHAKSDTAIAGLRARGPDVVTDLTPEEIAAFDAVLLPFTQKTVAAMKAEAAFKTMRGE</sequence>
<dbReference type="InterPro" id="IPR038404">
    <property type="entry name" value="TRAP_DctP_sf"/>
</dbReference>
<name>A0A443K3N6_9RHOB</name>
<dbReference type="InterPro" id="IPR018389">
    <property type="entry name" value="DctP_fam"/>
</dbReference>
<dbReference type="RefSeq" id="WP_128238268.1">
    <property type="nucleotide sequence ID" value="NZ_SAUX01000022.1"/>
</dbReference>
<evidence type="ECO:0000313" key="6">
    <source>
        <dbReference type="Proteomes" id="UP000285295"/>
    </source>
</evidence>